<gene>
    <name evidence="2" type="ORF">AVEN_23315_1</name>
</gene>
<name>A0A4Y2FUY8_ARAVE</name>
<dbReference type="Proteomes" id="UP000499080">
    <property type="component" value="Unassembled WGS sequence"/>
</dbReference>
<proteinExistence type="predicted"/>
<evidence type="ECO:0000259" key="1">
    <source>
        <dbReference type="Pfam" id="PF20700"/>
    </source>
</evidence>
<dbReference type="InterPro" id="IPR049012">
    <property type="entry name" value="Mutator_transp_dom"/>
</dbReference>
<keyword evidence="3" id="KW-1185">Reference proteome</keyword>
<sequence length="94" mass="10915">MSLYGIGIVVDILTGIVIDYEILSKYCPECTTAKRDIGEHSADFSIWYKPHKPECSENYVGSSNFIEVKAVEILRKRSVKNWYAIDEYSVKWRF</sequence>
<reference evidence="2 3" key="1">
    <citation type="journal article" date="2019" name="Sci. Rep.">
        <title>Orb-weaving spider Araneus ventricosus genome elucidates the spidroin gene catalogue.</title>
        <authorList>
            <person name="Kono N."/>
            <person name="Nakamura H."/>
            <person name="Ohtoshi R."/>
            <person name="Moran D.A.P."/>
            <person name="Shinohara A."/>
            <person name="Yoshida Y."/>
            <person name="Fujiwara M."/>
            <person name="Mori M."/>
            <person name="Tomita M."/>
            <person name="Arakawa K."/>
        </authorList>
    </citation>
    <scope>NUCLEOTIDE SEQUENCE [LARGE SCALE GENOMIC DNA]</scope>
</reference>
<comment type="caution">
    <text evidence="2">The sequence shown here is derived from an EMBL/GenBank/DDBJ whole genome shotgun (WGS) entry which is preliminary data.</text>
</comment>
<accession>A0A4Y2FUY8</accession>
<protein>
    <recommendedName>
        <fullName evidence="1">Mutator-like transposase domain-containing protein</fullName>
    </recommendedName>
</protein>
<evidence type="ECO:0000313" key="3">
    <source>
        <dbReference type="Proteomes" id="UP000499080"/>
    </source>
</evidence>
<organism evidence="2 3">
    <name type="scientific">Araneus ventricosus</name>
    <name type="common">Orbweaver spider</name>
    <name type="synonym">Epeira ventricosa</name>
    <dbReference type="NCBI Taxonomy" id="182803"/>
    <lineage>
        <taxon>Eukaryota</taxon>
        <taxon>Metazoa</taxon>
        <taxon>Ecdysozoa</taxon>
        <taxon>Arthropoda</taxon>
        <taxon>Chelicerata</taxon>
        <taxon>Arachnida</taxon>
        <taxon>Araneae</taxon>
        <taxon>Araneomorphae</taxon>
        <taxon>Entelegynae</taxon>
        <taxon>Araneoidea</taxon>
        <taxon>Araneidae</taxon>
        <taxon>Araneus</taxon>
    </lineage>
</organism>
<evidence type="ECO:0000313" key="2">
    <source>
        <dbReference type="EMBL" id="GBM44255.1"/>
    </source>
</evidence>
<dbReference type="EMBL" id="BGPR01001059">
    <property type="protein sequence ID" value="GBM44255.1"/>
    <property type="molecule type" value="Genomic_DNA"/>
</dbReference>
<dbReference type="Pfam" id="PF20700">
    <property type="entry name" value="Mutator"/>
    <property type="match status" value="1"/>
</dbReference>
<feature type="domain" description="Mutator-like transposase" evidence="1">
    <location>
        <begin position="2"/>
        <end position="80"/>
    </location>
</feature>
<dbReference type="OrthoDB" id="6429571at2759"/>
<dbReference type="AlphaFoldDB" id="A0A4Y2FUY8"/>